<dbReference type="PIRSF" id="PIRSF016636">
    <property type="entry name" value="AlgI_DltB"/>
    <property type="match status" value="1"/>
</dbReference>
<evidence type="ECO:0000256" key="9">
    <source>
        <dbReference type="PIRNR" id="PIRNR016636"/>
    </source>
</evidence>
<dbReference type="InterPro" id="IPR004299">
    <property type="entry name" value="MBOAT_fam"/>
</dbReference>
<evidence type="ECO:0000256" key="1">
    <source>
        <dbReference type="ARBA" id="ARBA00004651"/>
    </source>
</evidence>
<keyword evidence="8 9" id="KW-0012">Acyltransferase</keyword>
<dbReference type="OrthoDB" id="9805788at2"/>
<keyword evidence="4 9" id="KW-0808">Transferase</keyword>
<proteinExistence type="inferred from homology"/>
<dbReference type="PANTHER" id="PTHR13285:SF23">
    <property type="entry name" value="TEICHOIC ACID D-ALANYLTRANSFERASE"/>
    <property type="match status" value="1"/>
</dbReference>
<dbReference type="Proteomes" id="UP000217696">
    <property type="component" value="Chromosome"/>
</dbReference>
<dbReference type="InterPro" id="IPR028362">
    <property type="entry name" value="AlgI"/>
</dbReference>
<dbReference type="GO" id="GO:0016746">
    <property type="term" value="F:acyltransferase activity"/>
    <property type="evidence" value="ECO:0007669"/>
    <property type="project" value="UniProtKB-KW"/>
</dbReference>
<dbReference type="InterPro" id="IPR051085">
    <property type="entry name" value="MB_O-acyltransferase"/>
</dbReference>
<evidence type="ECO:0000256" key="8">
    <source>
        <dbReference type="ARBA" id="ARBA00023315"/>
    </source>
</evidence>
<evidence type="ECO:0000256" key="6">
    <source>
        <dbReference type="ARBA" id="ARBA00022989"/>
    </source>
</evidence>
<dbReference type="EMBL" id="AP017312">
    <property type="protein sequence ID" value="BAU26541.1"/>
    <property type="molecule type" value="Genomic_DNA"/>
</dbReference>
<dbReference type="GO" id="GO:0042121">
    <property type="term" value="P:alginic acid biosynthetic process"/>
    <property type="evidence" value="ECO:0007669"/>
    <property type="project" value="InterPro"/>
</dbReference>
<dbReference type="EC" id="2.3.1.-" evidence="10"/>
<sequence length="487" mass="55655">MLFHTPEFFFLFVLTFLAYHLFRPARLGILAVASCLFYGAASWGFLALFLSVSFLSYVLARQIRRGRARLWLVLGISLNVTNLAFFKYSMFIIHNLESLSGLTFVTPDSFWTRIVLPIGISFYTFQLIAYLVDVYKERTEPAHSFLRFWVFISFFPHQLAGPIMRGQEFMPQVERTTSLPVSTADFKYGVYLIIWGLAKKIMIADQLAPMVLPYFHNPGQLTTMEAWIGAYLFGFQIYADFSAYSDMAVGFGYLFGYRLPMNFMSPYISASATEFWRRWHITLSSWIRDYIYIPLGGSRKGRVRQDVNLLAAMLISGLWHGAMWTFVIWGALHGLLSIAHKWYATALRRLLARVPAVPAAVERLISALYHVCAVFVFFHLTMITWVFFRADSVASALVYVKTMFTPSDGLSSLITQASAQSAPLTLAVILYGVHLLEYGFRKHERVIAATWHRFVPAPVRGLVYAGVVLLIIAMIKGEKHDFIYFQF</sequence>
<dbReference type="RefSeq" id="WP_096463579.1">
    <property type="nucleotide sequence ID" value="NZ_AP017312.1"/>
</dbReference>
<evidence type="ECO:0000256" key="5">
    <source>
        <dbReference type="ARBA" id="ARBA00022692"/>
    </source>
</evidence>
<comment type="subcellular location">
    <subcellularLocation>
        <location evidence="1">Cell membrane</location>
        <topology evidence="1">Multi-pass membrane protein</topology>
    </subcellularLocation>
</comment>
<dbReference type="PIRSF" id="PIRSF500217">
    <property type="entry name" value="AlgI"/>
    <property type="match status" value="1"/>
</dbReference>
<comment type="similarity">
    <text evidence="2 9">Belongs to the membrane-bound acyltransferase family.</text>
</comment>
<keyword evidence="5" id="KW-0812">Transmembrane</keyword>
<evidence type="ECO:0000256" key="7">
    <source>
        <dbReference type="ARBA" id="ARBA00023136"/>
    </source>
</evidence>
<reference evidence="10 11" key="1">
    <citation type="submission" date="2015-12" db="EMBL/GenBank/DDBJ databases">
        <title>Genome sequence of Aneurinibacillus soli.</title>
        <authorList>
            <person name="Lee J.S."/>
            <person name="Lee K.C."/>
            <person name="Kim K.K."/>
            <person name="Lee B.W."/>
        </authorList>
    </citation>
    <scope>NUCLEOTIDE SEQUENCE [LARGE SCALE GENOMIC DNA]</scope>
    <source>
        <strain evidence="10 11">CB4</strain>
    </source>
</reference>
<evidence type="ECO:0000256" key="3">
    <source>
        <dbReference type="ARBA" id="ARBA00022475"/>
    </source>
</evidence>
<accession>A0A0U5B6U5</accession>
<evidence type="ECO:0000313" key="10">
    <source>
        <dbReference type="EMBL" id="BAU26541.1"/>
    </source>
</evidence>
<dbReference type="KEGG" id="asoc:CB4_00668"/>
<evidence type="ECO:0000256" key="2">
    <source>
        <dbReference type="ARBA" id="ARBA00010323"/>
    </source>
</evidence>
<keyword evidence="6" id="KW-1133">Transmembrane helix</keyword>
<keyword evidence="3 9" id="KW-1003">Cell membrane</keyword>
<dbReference type="Pfam" id="PF03062">
    <property type="entry name" value="MBOAT"/>
    <property type="match status" value="1"/>
</dbReference>
<dbReference type="AlphaFoldDB" id="A0A0U5B6U5"/>
<evidence type="ECO:0000256" key="4">
    <source>
        <dbReference type="ARBA" id="ARBA00022679"/>
    </source>
</evidence>
<keyword evidence="7 9" id="KW-0472">Membrane</keyword>
<protein>
    <submittedName>
        <fullName evidence="10">Peptidoglycan O-acetyltransferase</fullName>
        <ecNumber evidence="10">2.3.1.-</ecNumber>
    </submittedName>
</protein>
<dbReference type="GO" id="GO:0005886">
    <property type="term" value="C:plasma membrane"/>
    <property type="evidence" value="ECO:0007669"/>
    <property type="project" value="UniProtKB-SubCell"/>
</dbReference>
<evidence type="ECO:0000313" key="11">
    <source>
        <dbReference type="Proteomes" id="UP000217696"/>
    </source>
</evidence>
<gene>
    <name evidence="10" type="primary">patA_3</name>
    <name evidence="10" type="ORF">CB4_00668</name>
</gene>
<organism evidence="10 11">
    <name type="scientific">Aneurinibacillus soli</name>
    <dbReference type="NCBI Taxonomy" id="1500254"/>
    <lineage>
        <taxon>Bacteria</taxon>
        <taxon>Bacillati</taxon>
        <taxon>Bacillota</taxon>
        <taxon>Bacilli</taxon>
        <taxon>Bacillales</taxon>
        <taxon>Paenibacillaceae</taxon>
        <taxon>Aneurinibacillus group</taxon>
        <taxon>Aneurinibacillus</taxon>
    </lineage>
</organism>
<dbReference type="InterPro" id="IPR024194">
    <property type="entry name" value="Ac/AlaTfrase_AlgI/DltB"/>
</dbReference>
<dbReference type="PANTHER" id="PTHR13285">
    <property type="entry name" value="ACYLTRANSFERASE"/>
    <property type="match status" value="1"/>
</dbReference>
<name>A0A0U5B6U5_9BACL</name>
<keyword evidence="11" id="KW-1185">Reference proteome</keyword>